<dbReference type="InterPro" id="IPR023210">
    <property type="entry name" value="NADP_OxRdtase_dom"/>
</dbReference>
<evidence type="ECO:0000259" key="4">
    <source>
        <dbReference type="Pfam" id="PF00248"/>
    </source>
</evidence>
<evidence type="ECO:0000256" key="1">
    <source>
        <dbReference type="ARBA" id="ARBA00006515"/>
    </source>
</evidence>
<evidence type="ECO:0000313" key="5">
    <source>
        <dbReference type="EMBL" id="SHJ53799.1"/>
    </source>
</evidence>
<keyword evidence="2" id="KW-0521">NADP</keyword>
<dbReference type="InterPro" id="IPR036812">
    <property type="entry name" value="NAD(P)_OxRdtase_dom_sf"/>
</dbReference>
<dbReference type="SUPFAM" id="SSF51430">
    <property type="entry name" value="NAD(P)-linked oxidoreductase"/>
    <property type="match status" value="1"/>
</dbReference>
<name>A0A1M6K4D0_9BACL</name>
<dbReference type="STRING" id="1830138.SAMN05443507_101144"/>
<feature type="domain" description="NADP-dependent oxidoreductase" evidence="4">
    <location>
        <begin position="15"/>
        <end position="316"/>
    </location>
</feature>
<proteinExistence type="inferred from homology"/>
<dbReference type="Gene3D" id="3.20.20.100">
    <property type="entry name" value="NADP-dependent oxidoreductase domain"/>
    <property type="match status" value="1"/>
</dbReference>
<comment type="similarity">
    <text evidence="1">Belongs to the shaker potassium channel beta subunit family.</text>
</comment>
<evidence type="ECO:0000256" key="2">
    <source>
        <dbReference type="ARBA" id="ARBA00022857"/>
    </source>
</evidence>
<dbReference type="FunFam" id="3.20.20.100:FF:000004">
    <property type="entry name" value="Oxidoreductase, aldo/keto reductase"/>
    <property type="match status" value="1"/>
</dbReference>
<dbReference type="OrthoDB" id="249577at2"/>
<dbReference type="PANTHER" id="PTHR43150:SF4">
    <property type="entry name" value="L-GLYCERALDEHYDE 3-PHOSPHATE REDUCTASE"/>
    <property type="match status" value="1"/>
</dbReference>
<dbReference type="PANTHER" id="PTHR43150">
    <property type="entry name" value="HYPERKINETIC, ISOFORM M"/>
    <property type="match status" value="1"/>
</dbReference>
<evidence type="ECO:0000313" key="6">
    <source>
        <dbReference type="Proteomes" id="UP000184016"/>
    </source>
</evidence>
<keyword evidence="3" id="KW-0560">Oxidoreductase</keyword>
<dbReference type="GO" id="GO:0016491">
    <property type="term" value="F:oxidoreductase activity"/>
    <property type="evidence" value="ECO:0007669"/>
    <property type="project" value="UniProtKB-KW"/>
</dbReference>
<dbReference type="GO" id="GO:0005829">
    <property type="term" value="C:cytosol"/>
    <property type="evidence" value="ECO:0007669"/>
    <property type="project" value="UniProtKB-ARBA"/>
</dbReference>
<dbReference type="RefSeq" id="WP_072872646.1">
    <property type="nucleotide sequence ID" value="NZ_FRAF01000001.1"/>
</dbReference>
<organism evidence="5 6">
    <name type="scientific">Alicyclobacillus tolerans</name>
    <dbReference type="NCBI Taxonomy" id="90970"/>
    <lineage>
        <taxon>Bacteria</taxon>
        <taxon>Bacillati</taxon>
        <taxon>Bacillota</taxon>
        <taxon>Bacilli</taxon>
        <taxon>Bacillales</taxon>
        <taxon>Alicyclobacillaceae</taxon>
        <taxon>Alicyclobacillus</taxon>
    </lineage>
</organism>
<dbReference type="InterPro" id="IPR005399">
    <property type="entry name" value="K_chnl_volt-dep_bsu_KCNAB-rel"/>
</dbReference>
<dbReference type="Pfam" id="PF00248">
    <property type="entry name" value="Aldo_ket_red"/>
    <property type="match status" value="1"/>
</dbReference>
<dbReference type="AlphaFoldDB" id="A0A1M6K4D0"/>
<evidence type="ECO:0000256" key="3">
    <source>
        <dbReference type="ARBA" id="ARBA00023002"/>
    </source>
</evidence>
<protein>
    <submittedName>
        <fullName evidence="5">Predicted oxidoreductase</fullName>
    </submittedName>
</protein>
<sequence>MLYRRLGKSGLQVSEIALGSWLTYGTVTEREASMACVKEAYEQGINHFDCANVYGSVPHAAEVVLGEALRPYPRESYVLTTKVYFPIGKRPNESGLSRKHIMAQIDESLKSLGVDYVDILYCHRFDPNTDLEETLRALDDLVIAGKVRYAGISEWPVVEIANARRIQKELGLHKLAANQPVYNMFQRYIESDVIPVCDEAGIGQVVFSPLAQGVLTGKYRKGQPLPSGSRATTERVSHFVERYLTEDKLAKIESLIQVANDLGMSLAQLAIAWVLRLPSVSSALIGASRPEQIVENVKAVGRTLPTDALERIEEILSN</sequence>
<gene>
    <name evidence="5" type="ORF">SAMN05443507_101144</name>
</gene>
<dbReference type="GO" id="GO:0051596">
    <property type="term" value="P:methylglyoxal catabolic process"/>
    <property type="evidence" value="ECO:0007669"/>
    <property type="project" value="TreeGrafter"/>
</dbReference>
<accession>A0A1M6K4D0</accession>
<keyword evidence="6" id="KW-1185">Reference proteome</keyword>
<reference evidence="6" key="1">
    <citation type="submission" date="2016-11" db="EMBL/GenBank/DDBJ databases">
        <authorList>
            <person name="Varghese N."/>
            <person name="Submissions S."/>
        </authorList>
    </citation>
    <scope>NUCLEOTIDE SEQUENCE [LARGE SCALE GENOMIC DNA]</scope>
    <source>
        <strain evidence="6">USBA-503</strain>
    </source>
</reference>
<dbReference type="EMBL" id="FRAF01000001">
    <property type="protein sequence ID" value="SHJ53799.1"/>
    <property type="molecule type" value="Genomic_DNA"/>
</dbReference>
<dbReference type="Proteomes" id="UP000184016">
    <property type="component" value="Unassembled WGS sequence"/>
</dbReference>
<dbReference type="CDD" id="cd19074">
    <property type="entry name" value="Aldo_ket_red_shaker-like"/>
    <property type="match status" value="1"/>
</dbReference>